<evidence type="ECO:0000259" key="17">
    <source>
        <dbReference type="Pfam" id="PF07715"/>
    </source>
</evidence>
<comment type="similarity">
    <text evidence="12 14">Belongs to the TonB-dependent receptor family.</text>
</comment>
<dbReference type="PANTHER" id="PTHR32552">
    <property type="entry name" value="FERRICHROME IRON RECEPTOR-RELATED"/>
    <property type="match status" value="1"/>
</dbReference>
<protein>
    <submittedName>
        <fullName evidence="18">TonB-dependent receptor</fullName>
    </submittedName>
</protein>
<keyword evidence="8" id="KW-0406">Ion transport</keyword>
<evidence type="ECO:0000256" key="9">
    <source>
        <dbReference type="ARBA" id="ARBA00023077"/>
    </source>
</evidence>
<feature type="short sequence motif" description="TonB C-terminal box" evidence="13">
    <location>
        <begin position="765"/>
        <end position="782"/>
    </location>
</feature>
<sequence length="782" mass="85556">MNPTKLKQRSLLALSVLAAMAGTPVLAEAMNAPAAQPDEIEEVTVVGRSVSYANNATEESMIKQQSSMTSVLATIDNLPGVLINEGDTFGSDDWSTSISIRGFSVDLDQQQIGMTVDGIANGNSNYGGGAKANRYIDTENLRAVEVSQGTADIASRSHEALGGTINFTTINPGTEELLTVSSTFGEFDAQKLFMRYETGEIAADTYAWISMSTQENSDWMTQTAENTRDHMAAKFVSYMSNMDITGYISYDDTHEDNYQRIFSLEQFAQSPAWDELTGNWTGVPYIDQSYRRGWSTLRENLFAYLEANMSLGGVDVKANAYWHKNEGRGDWVPPYVVDVNDDGSNGHSELVHGNTYEGGAPLGQIYFVDANGNSLSPMADCESSLTFPYGGGGAVYDPACYPTNAIPVGSYRHTNYDKQRTGINIDAVWVAQIGDMENTLRAGLWYEDYERKENRSWQKIIDSRVGYQFDETPYWVQYSSEFPVETLMYYVEDEIDLGVATLRVGAKKFNVDIEKKDLFVPGNSLSVESDSDVLFSAGVVAPVTDEIEVFAGFAQNYAAIKDGVLESSSVDISSVEPETADNIDLGLRYVAADINVSLTYYNIDFDNRITYQSAEDADGVDYLGELDGTYVNVGGVQSDGIEVAMDYTITNKLGLYFSYTHNNSEYKDPAASTGFVDGQRVVGSAEDMFVVSLDYTADVYNMGLSTKYVGERSAGSFEVDSYTVADFYLGAVVDSPVQGISNIDVRLTINNLFDSSYLGTVVNGGAWIGAPRTAALNLKASF</sequence>
<dbReference type="InterPro" id="IPR010917">
    <property type="entry name" value="TonB_rcpt_CS"/>
</dbReference>
<reference evidence="19" key="1">
    <citation type="journal article" date="2020" name="Int. J. Syst. Evol. Microbiol.">
        <title>Alteromonas alba sp. nov., a marine bacterium isolated from the seawater of the West Pacific Ocean.</title>
        <authorList>
            <person name="Sun C."/>
            <person name="Wu Y.-H."/>
            <person name="Xamxidin M."/>
            <person name="Cheng H."/>
            <person name="Xu X.-W."/>
        </authorList>
    </citation>
    <scope>NUCLEOTIDE SEQUENCE [LARGE SCALE GENOMIC DNA]</scope>
    <source>
        <strain evidence="19">190</strain>
    </source>
</reference>
<evidence type="ECO:0000256" key="2">
    <source>
        <dbReference type="ARBA" id="ARBA00022448"/>
    </source>
</evidence>
<dbReference type="InterPro" id="IPR000531">
    <property type="entry name" value="Beta-barrel_TonB"/>
</dbReference>
<keyword evidence="5 12" id="KW-0812">Transmembrane</keyword>
<evidence type="ECO:0000256" key="14">
    <source>
        <dbReference type="RuleBase" id="RU003357"/>
    </source>
</evidence>
<evidence type="ECO:0000256" key="15">
    <source>
        <dbReference type="SAM" id="SignalP"/>
    </source>
</evidence>
<dbReference type="AlphaFoldDB" id="A0A2S9V5H4"/>
<evidence type="ECO:0000256" key="3">
    <source>
        <dbReference type="ARBA" id="ARBA00022452"/>
    </source>
</evidence>
<dbReference type="InterPro" id="IPR036942">
    <property type="entry name" value="Beta-barrel_TonB_sf"/>
</dbReference>
<keyword evidence="11 12" id="KW-0998">Cell outer membrane</keyword>
<dbReference type="InterPro" id="IPR012910">
    <property type="entry name" value="Plug_dom"/>
</dbReference>
<feature type="domain" description="TonB-dependent receptor plug" evidence="17">
    <location>
        <begin position="54"/>
        <end position="157"/>
    </location>
</feature>
<dbReference type="Pfam" id="PF07715">
    <property type="entry name" value="Plug"/>
    <property type="match status" value="1"/>
</dbReference>
<dbReference type="EMBL" id="PVNP01000200">
    <property type="protein sequence ID" value="PRO71702.1"/>
    <property type="molecule type" value="Genomic_DNA"/>
</dbReference>
<organism evidence="18 19">
    <name type="scientific">Alteromonas alba</name>
    <dbReference type="NCBI Taxonomy" id="2079529"/>
    <lineage>
        <taxon>Bacteria</taxon>
        <taxon>Pseudomonadati</taxon>
        <taxon>Pseudomonadota</taxon>
        <taxon>Gammaproteobacteria</taxon>
        <taxon>Alteromonadales</taxon>
        <taxon>Alteromonadaceae</taxon>
        <taxon>Alteromonas/Salinimonas group</taxon>
        <taxon>Alteromonas</taxon>
    </lineage>
</organism>
<dbReference type="Gene3D" id="2.170.130.10">
    <property type="entry name" value="TonB-dependent receptor, plug domain"/>
    <property type="match status" value="1"/>
</dbReference>
<feature type="chain" id="PRO_5015554818" evidence="15">
    <location>
        <begin position="22"/>
        <end position="782"/>
    </location>
</feature>
<dbReference type="OrthoDB" id="15609at2"/>
<evidence type="ECO:0000256" key="12">
    <source>
        <dbReference type="PROSITE-ProRule" id="PRU01360"/>
    </source>
</evidence>
<dbReference type="PANTHER" id="PTHR32552:SF89">
    <property type="entry name" value="CATECHOLATE SIDEROPHORE RECEPTOR FIU"/>
    <property type="match status" value="1"/>
</dbReference>
<dbReference type="GO" id="GO:0009279">
    <property type="term" value="C:cell outer membrane"/>
    <property type="evidence" value="ECO:0007669"/>
    <property type="project" value="UniProtKB-SubCell"/>
</dbReference>
<evidence type="ECO:0000256" key="13">
    <source>
        <dbReference type="PROSITE-ProRule" id="PRU10144"/>
    </source>
</evidence>
<dbReference type="PROSITE" id="PS52016">
    <property type="entry name" value="TONB_DEPENDENT_REC_3"/>
    <property type="match status" value="1"/>
</dbReference>
<comment type="subcellular location">
    <subcellularLocation>
        <location evidence="1 12">Cell outer membrane</location>
        <topology evidence="1 12">Multi-pass membrane protein</topology>
    </subcellularLocation>
</comment>
<evidence type="ECO:0000313" key="19">
    <source>
        <dbReference type="Proteomes" id="UP000238949"/>
    </source>
</evidence>
<evidence type="ECO:0000256" key="11">
    <source>
        <dbReference type="ARBA" id="ARBA00023237"/>
    </source>
</evidence>
<proteinExistence type="inferred from homology"/>
<name>A0A2S9V5H4_9ALTE</name>
<evidence type="ECO:0000259" key="16">
    <source>
        <dbReference type="Pfam" id="PF00593"/>
    </source>
</evidence>
<keyword evidence="10 12" id="KW-0472">Membrane</keyword>
<dbReference type="RefSeq" id="WP_105936254.1">
    <property type="nucleotide sequence ID" value="NZ_PVNP01000200.1"/>
</dbReference>
<dbReference type="GO" id="GO:0015344">
    <property type="term" value="F:siderophore uptake transmembrane transporter activity"/>
    <property type="evidence" value="ECO:0007669"/>
    <property type="project" value="TreeGrafter"/>
</dbReference>
<comment type="caution">
    <text evidence="18">The sequence shown here is derived from an EMBL/GenBank/DDBJ whole genome shotgun (WGS) entry which is preliminary data.</text>
</comment>
<feature type="domain" description="TonB-dependent receptor-like beta-barrel" evidence="16">
    <location>
        <begin position="398"/>
        <end position="752"/>
    </location>
</feature>
<dbReference type="Gene3D" id="2.40.170.20">
    <property type="entry name" value="TonB-dependent receptor, beta-barrel domain"/>
    <property type="match status" value="1"/>
</dbReference>
<evidence type="ECO:0000256" key="7">
    <source>
        <dbReference type="ARBA" id="ARBA00023004"/>
    </source>
</evidence>
<keyword evidence="3 12" id="KW-1134">Transmembrane beta strand</keyword>
<evidence type="ECO:0000256" key="10">
    <source>
        <dbReference type="ARBA" id="ARBA00023136"/>
    </source>
</evidence>
<feature type="signal peptide" evidence="15">
    <location>
        <begin position="1"/>
        <end position="21"/>
    </location>
</feature>
<evidence type="ECO:0000256" key="6">
    <source>
        <dbReference type="ARBA" id="ARBA00022729"/>
    </source>
</evidence>
<dbReference type="SUPFAM" id="SSF56935">
    <property type="entry name" value="Porins"/>
    <property type="match status" value="1"/>
</dbReference>
<dbReference type="PROSITE" id="PS01156">
    <property type="entry name" value="TONB_DEPENDENT_REC_2"/>
    <property type="match status" value="1"/>
</dbReference>
<evidence type="ECO:0000256" key="4">
    <source>
        <dbReference type="ARBA" id="ARBA00022496"/>
    </source>
</evidence>
<dbReference type="Proteomes" id="UP000238949">
    <property type="component" value="Unassembled WGS sequence"/>
</dbReference>
<evidence type="ECO:0000256" key="5">
    <source>
        <dbReference type="ARBA" id="ARBA00022692"/>
    </source>
</evidence>
<keyword evidence="6 15" id="KW-0732">Signal</keyword>
<evidence type="ECO:0000256" key="8">
    <source>
        <dbReference type="ARBA" id="ARBA00023065"/>
    </source>
</evidence>
<gene>
    <name evidence="18" type="ORF">C6Y40_20470</name>
</gene>
<keyword evidence="18" id="KW-0675">Receptor</keyword>
<keyword evidence="2 12" id="KW-0813">Transport</keyword>
<dbReference type="Pfam" id="PF00593">
    <property type="entry name" value="TonB_dep_Rec_b-barrel"/>
    <property type="match status" value="1"/>
</dbReference>
<keyword evidence="7" id="KW-0408">Iron</keyword>
<keyword evidence="9 14" id="KW-0798">TonB box</keyword>
<dbReference type="InterPro" id="IPR037066">
    <property type="entry name" value="Plug_dom_sf"/>
</dbReference>
<evidence type="ECO:0000313" key="18">
    <source>
        <dbReference type="EMBL" id="PRO71702.1"/>
    </source>
</evidence>
<keyword evidence="19" id="KW-1185">Reference proteome</keyword>
<keyword evidence="4" id="KW-0410">Iron transport</keyword>
<dbReference type="InterPro" id="IPR039426">
    <property type="entry name" value="TonB-dep_rcpt-like"/>
</dbReference>
<accession>A0A2S9V5H4</accession>
<evidence type="ECO:0000256" key="1">
    <source>
        <dbReference type="ARBA" id="ARBA00004571"/>
    </source>
</evidence>